<evidence type="ECO:0000313" key="6">
    <source>
        <dbReference type="EMBL" id="SPM42763.1"/>
    </source>
</evidence>
<dbReference type="Pfam" id="PF16859">
    <property type="entry name" value="TetR_C_11"/>
    <property type="match status" value="1"/>
</dbReference>
<evidence type="ECO:0000256" key="4">
    <source>
        <dbReference type="PROSITE-ProRule" id="PRU00335"/>
    </source>
</evidence>
<dbReference type="GO" id="GO:0000976">
    <property type="term" value="F:transcription cis-regulatory region binding"/>
    <property type="evidence" value="ECO:0007669"/>
    <property type="project" value="TreeGrafter"/>
</dbReference>
<dbReference type="InterPro" id="IPR023772">
    <property type="entry name" value="DNA-bd_HTH_TetR-type_CS"/>
</dbReference>
<evidence type="ECO:0000256" key="3">
    <source>
        <dbReference type="ARBA" id="ARBA00023163"/>
    </source>
</evidence>
<evidence type="ECO:0000313" key="7">
    <source>
        <dbReference type="Proteomes" id="UP000240424"/>
    </source>
</evidence>
<dbReference type="STRING" id="1841861.GCA_900157365_03303"/>
<dbReference type="AlphaFoldDB" id="A0A2U3PGB5"/>
<dbReference type="Proteomes" id="UP000240424">
    <property type="component" value="Unassembled WGS sequence"/>
</dbReference>
<dbReference type="Gene3D" id="1.10.10.60">
    <property type="entry name" value="Homeodomain-like"/>
    <property type="match status" value="1"/>
</dbReference>
<accession>A0A2U3PGB5</accession>
<dbReference type="InterPro" id="IPR001647">
    <property type="entry name" value="HTH_TetR"/>
</dbReference>
<organism evidence="6 7">
    <name type="scientific">Mycobacterium numidiamassiliense</name>
    <dbReference type="NCBI Taxonomy" id="1841861"/>
    <lineage>
        <taxon>Bacteria</taxon>
        <taxon>Bacillati</taxon>
        <taxon>Actinomycetota</taxon>
        <taxon>Actinomycetes</taxon>
        <taxon>Mycobacteriales</taxon>
        <taxon>Mycobacteriaceae</taxon>
        <taxon>Mycobacterium</taxon>
    </lineage>
</organism>
<dbReference type="Gene3D" id="1.10.357.10">
    <property type="entry name" value="Tetracycline Repressor, domain 2"/>
    <property type="match status" value="1"/>
</dbReference>
<dbReference type="PROSITE" id="PS50977">
    <property type="entry name" value="HTH_TETR_2"/>
    <property type="match status" value="1"/>
</dbReference>
<dbReference type="InterPro" id="IPR011075">
    <property type="entry name" value="TetR_C"/>
</dbReference>
<dbReference type="SUPFAM" id="SSF46689">
    <property type="entry name" value="Homeodomain-like"/>
    <property type="match status" value="1"/>
</dbReference>
<keyword evidence="7" id="KW-1185">Reference proteome</keyword>
<feature type="domain" description="HTH tetR-type" evidence="5">
    <location>
        <begin position="16"/>
        <end position="76"/>
    </location>
</feature>
<keyword evidence="1" id="KW-0805">Transcription regulation</keyword>
<protein>
    <submittedName>
        <fullName evidence="6">TetR family transcriptional regulator</fullName>
    </submittedName>
</protein>
<keyword evidence="3" id="KW-0804">Transcription</keyword>
<gene>
    <name evidence="6" type="ORF">MNAB215_4983</name>
</gene>
<evidence type="ECO:0000256" key="1">
    <source>
        <dbReference type="ARBA" id="ARBA00023015"/>
    </source>
</evidence>
<dbReference type="SUPFAM" id="SSF48498">
    <property type="entry name" value="Tetracyclin repressor-like, C-terminal domain"/>
    <property type="match status" value="1"/>
</dbReference>
<dbReference type="PRINTS" id="PR00455">
    <property type="entry name" value="HTHTETR"/>
</dbReference>
<dbReference type="RefSeq" id="WP_077081149.1">
    <property type="nucleotide sequence ID" value="NZ_FUEZ01000004.1"/>
</dbReference>
<dbReference type="PANTHER" id="PTHR30055">
    <property type="entry name" value="HTH-TYPE TRANSCRIPTIONAL REGULATOR RUTR"/>
    <property type="match status" value="1"/>
</dbReference>
<evidence type="ECO:0000256" key="2">
    <source>
        <dbReference type="ARBA" id="ARBA00023125"/>
    </source>
</evidence>
<keyword evidence="2 4" id="KW-0238">DNA-binding</keyword>
<dbReference type="InterPro" id="IPR050109">
    <property type="entry name" value="HTH-type_TetR-like_transc_reg"/>
</dbReference>
<dbReference type="EMBL" id="FUEZ01000004">
    <property type="protein sequence ID" value="SPM42763.1"/>
    <property type="molecule type" value="Genomic_DNA"/>
</dbReference>
<dbReference type="PANTHER" id="PTHR30055:SF148">
    <property type="entry name" value="TETR-FAMILY TRANSCRIPTIONAL REGULATOR"/>
    <property type="match status" value="1"/>
</dbReference>
<proteinExistence type="predicted"/>
<evidence type="ECO:0000259" key="5">
    <source>
        <dbReference type="PROSITE" id="PS50977"/>
    </source>
</evidence>
<dbReference type="Pfam" id="PF00440">
    <property type="entry name" value="TetR_N"/>
    <property type="match status" value="1"/>
</dbReference>
<name>A0A2U3PGB5_9MYCO</name>
<sequence length="206" mass="21824">MDTASPGSIRPGGRTTRVRSAVFDATLSMLAEFGYAGLSIERIADRSGVNKTTIYRRWQTKEAVLAAAVDDVAAEVFPIPATGSIEEDLRAFGRGLVDFLTDESPAVAGVVRALFSDAAYEPQVAELKRNLFANRHRAATSMVDAAAERGELPADVDSRELVGLVAAPLYYRKLVTEEPLDHAVADSAAGTALTAVRAGACRTPAS</sequence>
<dbReference type="PROSITE" id="PS01081">
    <property type="entry name" value="HTH_TETR_1"/>
    <property type="match status" value="1"/>
</dbReference>
<dbReference type="GO" id="GO:0003700">
    <property type="term" value="F:DNA-binding transcription factor activity"/>
    <property type="evidence" value="ECO:0007669"/>
    <property type="project" value="TreeGrafter"/>
</dbReference>
<reference evidence="6 7" key="1">
    <citation type="submission" date="2017-01" db="EMBL/GenBank/DDBJ databases">
        <authorList>
            <consortium name="Urmite Genomes"/>
        </authorList>
    </citation>
    <scope>NUCLEOTIDE SEQUENCE [LARGE SCALE GENOMIC DNA]</scope>
    <source>
        <strain evidence="6 7">AB215</strain>
    </source>
</reference>
<dbReference type="InterPro" id="IPR036271">
    <property type="entry name" value="Tet_transcr_reg_TetR-rel_C_sf"/>
</dbReference>
<feature type="DNA-binding region" description="H-T-H motif" evidence="4">
    <location>
        <begin position="39"/>
        <end position="58"/>
    </location>
</feature>
<dbReference type="InterPro" id="IPR009057">
    <property type="entry name" value="Homeodomain-like_sf"/>
</dbReference>